<gene>
    <name evidence="1" type="ORF">ORAREDHAP_LOCUS22536</name>
</gene>
<dbReference type="AlphaFoldDB" id="A0A6J5X0L9"/>
<dbReference type="EMBL" id="CAEKKB010000003">
    <property type="protein sequence ID" value="CAB4304784.1"/>
    <property type="molecule type" value="Genomic_DNA"/>
</dbReference>
<evidence type="ECO:0000313" key="2">
    <source>
        <dbReference type="Proteomes" id="UP000507245"/>
    </source>
</evidence>
<dbReference type="Proteomes" id="UP000507245">
    <property type="component" value="Unassembled WGS sequence"/>
</dbReference>
<keyword evidence="2" id="KW-1185">Reference proteome</keyword>
<organism evidence="1 2">
    <name type="scientific">Prunus armeniaca</name>
    <name type="common">Apricot</name>
    <name type="synonym">Armeniaca vulgaris</name>
    <dbReference type="NCBI Taxonomy" id="36596"/>
    <lineage>
        <taxon>Eukaryota</taxon>
        <taxon>Viridiplantae</taxon>
        <taxon>Streptophyta</taxon>
        <taxon>Embryophyta</taxon>
        <taxon>Tracheophyta</taxon>
        <taxon>Spermatophyta</taxon>
        <taxon>Magnoliopsida</taxon>
        <taxon>eudicotyledons</taxon>
        <taxon>Gunneridae</taxon>
        <taxon>Pentapetalae</taxon>
        <taxon>rosids</taxon>
        <taxon>fabids</taxon>
        <taxon>Rosales</taxon>
        <taxon>Rosaceae</taxon>
        <taxon>Amygdaloideae</taxon>
        <taxon>Amygdaleae</taxon>
        <taxon>Prunus</taxon>
    </lineage>
</organism>
<protein>
    <submittedName>
        <fullName evidence="1">Uncharacterized protein</fullName>
    </submittedName>
</protein>
<evidence type="ECO:0000313" key="1">
    <source>
        <dbReference type="EMBL" id="CAB4304784.1"/>
    </source>
</evidence>
<accession>A0A6J5X0L9</accession>
<reference evidence="2" key="1">
    <citation type="journal article" date="2020" name="Genome Biol.">
        <title>Gamete binning: chromosome-level and haplotype-resolved genome assembly enabled by high-throughput single-cell sequencing of gamete genomes.</title>
        <authorList>
            <person name="Campoy J.A."/>
            <person name="Sun H."/>
            <person name="Goel M."/>
            <person name="Jiao W.-B."/>
            <person name="Folz-Donahue K."/>
            <person name="Wang N."/>
            <person name="Rubio M."/>
            <person name="Liu C."/>
            <person name="Kukat C."/>
            <person name="Ruiz D."/>
            <person name="Huettel B."/>
            <person name="Schneeberger K."/>
        </authorList>
    </citation>
    <scope>NUCLEOTIDE SEQUENCE [LARGE SCALE GENOMIC DNA]</scope>
    <source>
        <strain evidence="2">cv. Rojo Pasion</strain>
    </source>
</reference>
<sequence length="125" mass="14854">MQEDMNSKIIHIRNKKKQNQLLDEVIAEEINIVYSKVLGREKCNQVRGYDIGVIITASLWQLVDLMWVHARLEDGLNLRERTQRKAREYRTLVRDEVLGNTVSPLIGVWMKYSIRRRRHDFAEPH</sequence>
<proteinExistence type="predicted"/>
<name>A0A6J5X0L9_PRUAR</name>